<name>A0AAW0GT26_9APHY</name>
<feature type="transmembrane region" description="Helical" evidence="6">
    <location>
        <begin position="379"/>
        <end position="398"/>
    </location>
</feature>
<feature type="transmembrane region" description="Helical" evidence="6">
    <location>
        <begin position="547"/>
        <end position="568"/>
    </location>
</feature>
<reference evidence="7 8" key="1">
    <citation type="submission" date="2022-09" db="EMBL/GenBank/DDBJ databases">
        <authorList>
            <person name="Palmer J.M."/>
        </authorList>
    </citation>
    <scope>NUCLEOTIDE SEQUENCE [LARGE SCALE GENOMIC DNA]</scope>
    <source>
        <strain evidence="7 8">DSM 7382</strain>
    </source>
</reference>
<evidence type="ECO:0000256" key="3">
    <source>
        <dbReference type="ARBA" id="ARBA00022989"/>
    </source>
</evidence>
<feature type="transmembrane region" description="Helical" evidence="6">
    <location>
        <begin position="296"/>
        <end position="315"/>
    </location>
</feature>
<gene>
    <name evidence="7" type="ORF">QCA50_001355</name>
</gene>
<protein>
    <recommendedName>
        <fullName evidence="9">MFS general substrate transporter</fullName>
    </recommendedName>
</protein>
<feature type="transmembrane region" description="Helical" evidence="6">
    <location>
        <begin position="438"/>
        <end position="459"/>
    </location>
</feature>
<evidence type="ECO:0000313" key="7">
    <source>
        <dbReference type="EMBL" id="KAK7694175.1"/>
    </source>
</evidence>
<dbReference type="InterPro" id="IPR004752">
    <property type="entry name" value="AmpG_permease/AT-1"/>
</dbReference>
<keyword evidence="2 6" id="KW-0812">Transmembrane</keyword>
<comment type="subcellular location">
    <subcellularLocation>
        <location evidence="1">Membrane</location>
        <topology evidence="1">Multi-pass membrane protein</topology>
    </subcellularLocation>
</comment>
<accession>A0AAW0GT26</accession>
<dbReference type="GO" id="GO:0035348">
    <property type="term" value="P:acetyl-CoA transmembrane transport"/>
    <property type="evidence" value="ECO:0007669"/>
    <property type="project" value="InterPro"/>
</dbReference>
<organism evidence="7 8">
    <name type="scientific">Cerrena zonata</name>
    <dbReference type="NCBI Taxonomy" id="2478898"/>
    <lineage>
        <taxon>Eukaryota</taxon>
        <taxon>Fungi</taxon>
        <taxon>Dikarya</taxon>
        <taxon>Basidiomycota</taxon>
        <taxon>Agaricomycotina</taxon>
        <taxon>Agaricomycetes</taxon>
        <taxon>Polyporales</taxon>
        <taxon>Cerrenaceae</taxon>
        <taxon>Cerrena</taxon>
    </lineage>
</organism>
<feature type="transmembrane region" description="Helical" evidence="6">
    <location>
        <begin position="120"/>
        <end position="144"/>
    </location>
</feature>
<feature type="compositionally biased region" description="Polar residues" evidence="5">
    <location>
        <begin position="1"/>
        <end position="17"/>
    </location>
</feature>
<proteinExistence type="predicted"/>
<evidence type="ECO:0000256" key="6">
    <source>
        <dbReference type="SAM" id="Phobius"/>
    </source>
</evidence>
<evidence type="ECO:0000313" key="8">
    <source>
        <dbReference type="Proteomes" id="UP001385951"/>
    </source>
</evidence>
<dbReference type="EMBL" id="JASBNA010000002">
    <property type="protein sequence ID" value="KAK7694175.1"/>
    <property type="molecule type" value="Genomic_DNA"/>
</dbReference>
<evidence type="ECO:0000256" key="4">
    <source>
        <dbReference type="ARBA" id="ARBA00023136"/>
    </source>
</evidence>
<keyword evidence="8" id="KW-1185">Reference proteome</keyword>
<feature type="transmembrane region" description="Helical" evidence="6">
    <location>
        <begin position="410"/>
        <end position="431"/>
    </location>
</feature>
<dbReference type="InterPro" id="IPR024371">
    <property type="entry name" value="AcetylCoA_trans_1-like"/>
</dbReference>
<evidence type="ECO:0000256" key="1">
    <source>
        <dbReference type="ARBA" id="ARBA00004141"/>
    </source>
</evidence>
<dbReference type="PANTHER" id="PTHR12778">
    <property type="entry name" value="SOLUTE CARRIER FAMILY 33 ACETYL-COA TRANSPORTER -RELATED"/>
    <property type="match status" value="1"/>
</dbReference>
<dbReference type="Pfam" id="PF13000">
    <property type="entry name" value="Acatn"/>
    <property type="match status" value="1"/>
</dbReference>
<dbReference type="GO" id="GO:0008521">
    <property type="term" value="F:acetyl-CoA transmembrane transporter activity"/>
    <property type="evidence" value="ECO:0007669"/>
    <property type="project" value="InterPro"/>
</dbReference>
<sequence>MTTTSDKNSTPLASSPLVNPRKRNSRKKARSPNPEGMPPKSPRAQTTSLESIQILPRTPRTPRPERWAPQDGEPIDEVELSLLGEEERRQAAEGTSLEDEMDHLSQRGVQKSMTSKDRNAVMLLVILYLIQGFPLGLALGSVPFLLREHLSYSQLAIFSLASYPYSLKLFWSPVVDSFFFPSIGRRKSWILPMQLIIGSIMLIISFNAEEYMNNPAEHIYSISIAFTALVTFSATQDIAVDGWALTLLSEDMLSYAATCQTIGLNTGYFASFTVFLALNSETFAAKWGIPRLTLGAYLQFCSVFSFAVTLWLLFVKEDTESAEEGISIGTVYKTMWRIVKLKNIQTLCILHLFSKIGWAANDAVTQLKMVEKGLGREDLAIAVLIDFPFQIFGGYVAGKWSRGENPLRPWMYAFWPRLFLALVATLTVYYFPKPPIHLGFFMFLVLQTVTQSFAGTIQFGGMSAFHTRVSDPVVGGTYMTLLATFTNLGGTWPRFFVLKGVDFFSVATCQIKEVGQELTVKASECVSEHGKQACKDLGGECVTERDGYYIVTGVCMALGAISVFTYMIPTARKLQKLPISKWRVFS</sequence>
<keyword evidence="3 6" id="KW-1133">Transmembrane helix</keyword>
<keyword evidence="4 6" id="KW-0472">Membrane</keyword>
<dbReference type="SUPFAM" id="SSF103473">
    <property type="entry name" value="MFS general substrate transporter"/>
    <property type="match status" value="1"/>
</dbReference>
<feature type="transmembrane region" description="Helical" evidence="6">
    <location>
        <begin position="218"/>
        <end position="240"/>
    </location>
</feature>
<dbReference type="GO" id="GO:0016020">
    <property type="term" value="C:membrane"/>
    <property type="evidence" value="ECO:0007669"/>
    <property type="project" value="UniProtKB-SubCell"/>
</dbReference>
<dbReference type="Gene3D" id="1.20.1250.20">
    <property type="entry name" value="MFS general substrate transporter like domains"/>
    <property type="match status" value="1"/>
</dbReference>
<dbReference type="FunFam" id="1.20.1250.20:FF:000289">
    <property type="entry name" value="Acetyl-coenzyme A transporter 1"/>
    <property type="match status" value="1"/>
</dbReference>
<evidence type="ECO:0008006" key="9">
    <source>
        <dbReference type="Google" id="ProtNLM"/>
    </source>
</evidence>
<evidence type="ECO:0000256" key="2">
    <source>
        <dbReference type="ARBA" id="ARBA00022692"/>
    </source>
</evidence>
<comment type="caution">
    <text evidence="7">The sequence shown here is derived from an EMBL/GenBank/DDBJ whole genome shotgun (WGS) entry which is preliminary data.</text>
</comment>
<feature type="transmembrane region" description="Helical" evidence="6">
    <location>
        <begin position="188"/>
        <end position="206"/>
    </location>
</feature>
<evidence type="ECO:0000256" key="5">
    <source>
        <dbReference type="SAM" id="MobiDB-lite"/>
    </source>
</evidence>
<dbReference type="InterPro" id="IPR036259">
    <property type="entry name" value="MFS_trans_sf"/>
</dbReference>
<feature type="region of interest" description="Disordered" evidence="5">
    <location>
        <begin position="1"/>
        <end position="75"/>
    </location>
</feature>
<dbReference type="AlphaFoldDB" id="A0AAW0GT26"/>
<dbReference type="Proteomes" id="UP001385951">
    <property type="component" value="Unassembled WGS sequence"/>
</dbReference>
<feature type="compositionally biased region" description="Basic residues" evidence="5">
    <location>
        <begin position="20"/>
        <end position="30"/>
    </location>
</feature>
<dbReference type="PANTHER" id="PTHR12778:SF9">
    <property type="entry name" value="ACETYL-COENZYME A TRANSPORTER 1"/>
    <property type="match status" value="1"/>
</dbReference>